<protein>
    <submittedName>
        <fullName evidence="1">Uncharacterized protein</fullName>
    </submittedName>
</protein>
<evidence type="ECO:0000313" key="1">
    <source>
        <dbReference type="EMBL" id="KAK8964850.1"/>
    </source>
</evidence>
<comment type="caution">
    <text evidence="1">The sequence shown here is derived from an EMBL/GenBank/DDBJ whole genome shotgun (WGS) entry which is preliminary data.</text>
</comment>
<proteinExistence type="predicted"/>
<organism evidence="1 2">
    <name type="scientific">Platanthera guangdongensis</name>
    <dbReference type="NCBI Taxonomy" id="2320717"/>
    <lineage>
        <taxon>Eukaryota</taxon>
        <taxon>Viridiplantae</taxon>
        <taxon>Streptophyta</taxon>
        <taxon>Embryophyta</taxon>
        <taxon>Tracheophyta</taxon>
        <taxon>Spermatophyta</taxon>
        <taxon>Magnoliopsida</taxon>
        <taxon>Liliopsida</taxon>
        <taxon>Asparagales</taxon>
        <taxon>Orchidaceae</taxon>
        <taxon>Orchidoideae</taxon>
        <taxon>Orchideae</taxon>
        <taxon>Orchidinae</taxon>
        <taxon>Platanthera</taxon>
    </lineage>
</organism>
<sequence length="119" mass="13225">MLKKVVVFIERMPFKTNVRVGGLLLSACKLYGEMRLAEFAAWKLIELVQFHVPGGTPGRREETAGMNGETVLARPARKCCADTLSCQPFSKRARKKHPIMFPPADSLRNGAPPVCQIEL</sequence>
<dbReference type="Proteomes" id="UP001412067">
    <property type="component" value="Unassembled WGS sequence"/>
</dbReference>
<keyword evidence="2" id="KW-1185">Reference proteome</keyword>
<gene>
    <name evidence="1" type="ORF">KSP40_PGU016624</name>
</gene>
<accession>A0ABR2MMV4</accession>
<dbReference type="EMBL" id="JBBWWR010000006">
    <property type="protein sequence ID" value="KAK8964850.1"/>
    <property type="molecule type" value="Genomic_DNA"/>
</dbReference>
<name>A0ABR2MMV4_9ASPA</name>
<evidence type="ECO:0000313" key="2">
    <source>
        <dbReference type="Proteomes" id="UP001412067"/>
    </source>
</evidence>
<reference evidence="1 2" key="1">
    <citation type="journal article" date="2022" name="Nat. Plants">
        <title>Genomes of leafy and leafless Platanthera orchids illuminate the evolution of mycoheterotrophy.</title>
        <authorList>
            <person name="Li M.H."/>
            <person name="Liu K.W."/>
            <person name="Li Z."/>
            <person name="Lu H.C."/>
            <person name="Ye Q.L."/>
            <person name="Zhang D."/>
            <person name="Wang J.Y."/>
            <person name="Li Y.F."/>
            <person name="Zhong Z.M."/>
            <person name="Liu X."/>
            <person name="Yu X."/>
            <person name="Liu D.K."/>
            <person name="Tu X.D."/>
            <person name="Liu B."/>
            <person name="Hao Y."/>
            <person name="Liao X.Y."/>
            <person name="Jiang Y.T."/>
            <person name="Sun W.H."/>
            <person name="Chen J."/>
            <person name="Chen Y.Q."/>
            <person name="Ai Y."/>
            <person name="Zhai J.W."/>
            <person name="Wu S.S."/>
            <person name="Zhou Z."/>
            <person name="Hsiao Y.Y."/>
            <person name="Wu W.L."/>
            <person name="Chen Y.Y."/>
            <person name="Lin Y.F."/>
            <person name="Hsu J.L."/>
            <person name="Li C.Y."/>
            <person name="Wang Z.W."/>
            <person name="Zhao X."/>
            <person name="Zhong W.Y."/>
            <person name="Ma X.K."/>
            <person name="Ma L."/>
            <person name="Huang J."/>
            <person name="Chen G.Z."/>
            <person name="Huang M.Z."/>
            <person name="Huang L."/>
            <person name="Peng D.H."/>
            <person name="Luo Y.B."/>
            <person name="Zou S.Q."/>
            <person name="Chen S.P."/>
            <person name="Lan S."/>
            <person name="Tsai W.C."/>
            <person name="Van de Peer Y."/>
            <person name="Liu Z.J."/>
        </authorList>
    </citation>
    <scope>NUCLEOTIDE SEQUENCE [LARGE SCALE GENOMIC DNA]</scope>
    <source>
        <strain evidence="1">Lor288</strain>
    </source>
</reference>